<gene>
    <name evidence="1" type="ORF">M9H77_02289</name>
</gene>
<comment type="caution">
    <text evidence="1">The sequence shown here is derived from an EMBL/GenBank/DDBJ whole genome shotgun (WGS) entry which is preliminary data.</text>
</comment>
<evidence type="ECO:0000313" key="2">
    <source>
        <dbReference type="Proteomes" id="UP001060085"/>
    </source>
</evidence>
<sequence>MKPGRSSQNHIPIILGPPFLDTADATISCKTGVMDVSVMNMRVRLNIFKTSSQPSIEDNSYCYLLILRKNARRSSNQPPFTKLNIVAEAENCKKQLNTAAEAERASFEVYRFDKYRVKIIEEIQRSQGASFQNMESQIKLLATMIAEKLLSNIPSNTVTLRDVKEQVITFQMFMDDEDETTQEPEVSTSPRFQETLLNTSVVEESKKVECLPENKNEYEEGELEKENESRVERIMEVTQGE</sequence>
<reference evidence="2" key="1">
    <citation type="journal article" date="2023" name="Nat. Plants">
        <title>Single-cell RNA sequencing provides a high-resolution roadmap for understanding the multicellular compartmentation of specialized metabolism.</title>
        <authorList>
            <person name="Sun S."/>
            <person name="Shen X."/>
            <person name="Li Y."/>
            <person name="Li Y."/>
            <person name="Wang S."/>
            <person name="Li R."/>
            <person name="Zhang H."/>
            <person name="Shen G."/>
            <person name="Guo B."/>
            <person name="Wei J."/>
            <person name="Xu J."/>
            <person name="St-Pierre B."/>
            <person name="Chen S."/>
            <person name="Sun C."/>
        </authorList>
    </citation>
    <scope>NUCLEOTIDE SEQUENCE [LARGE SCALE GENOMIC DNA]</scope>
</reference>
<name>A0ACC0C866_CATRO</name>
<dbReference type="EMBL" id="CM044701">
    <property type="protein sequence ID" value="KAI5681062.1"/>
    <property type="molecule type" value="Genomic_DNA"/>
</dbReference>
<organism evidence="1 2">
    <name type="scientific">Catharanthus roseus</name>
    <name type="common">Madagascar periwinkle</name>
    <name type="synonym">Vinca rosea</name>
    <dbReference type="NCBI Taxonomy" id="4058"/>
    <lineage>
        <taxon>Eukaryota</taxon>
        <taxon>Viridiplantae</taxon>
        <taxon>Streptophyta</taxon>
        <taxon>Embryophyta</taxon>
        <taxon>Tracheophyta</taxon>
        <taxon>Spermatophyta</taxon>
        <taxon>Magnoliopsida</taxon>
        <taxon>eudicotyledons</taxon>
        <taxon>Gunneridae</taxon>
        <taxon>Pentapetalae</taxon>
        <taxon>asterids</taxon>
        <taxon>lamiids</taxon>
        <taxon>Gentianales</taxon>
        <taxon>Apocynaceae</taxon>
        <taxon>Rauvolfioideae</taxon>
        <taxon>Vinceae</taxon>
        <taxon>Catharanthinae</taxon>
        <taxon>Catharanthus</taxon>
    </lineage>
</organism>
<proteinExistence type="predicted"/>
<keyword evidence="2" id="KW-1185">Reference proteome</keyword>
<accession>A0ACC0C866</accession>
<protein>
    <submittedName>
        <fullName evidence="1">Uncharacterized protein</fullName>
    </submittedName>
</protein>
<evidence type="ECO:0000313" key="1">
    <source>
        <dbReference type="EMBL" id="KAI5681062.1"/>
    </source>
</evidence>
<dbReference type="Proteomes" id="UP001060085">
    <property type="component" value="Linkage Group LG01"/>
</dbReference>